<dbReference type="SUPFAM" id="SSF46689">
    <property type="entry name" value="Homeodomain-like"/>
    <property type="match status" value="1"/>
</dbReference>
<dbReference type="Pfam" id="PF01418">
    <property type="entry name" value="HTH_6"/>
    <property type="match status" value="1"/>
</dbReference>
<dbReference type="PANTHER" id="PTHR30514">
    <property type="entry name" value="GLUCOKINASE"/>
    <property type="match status" value="1"/>
</dbReference>
<feature type="domain" description="SIS" evidence="2">
    <location>
        <begin position="126"/>
        <end position="263"/>
    </location>
</feature>
<dbReference type="PANTHER" id="PTHR30514:SF1">
    <property type="entry name" value="HTH-TYPE TRANSCRIPTIONAL REGULATOR HEXR-RELATED"/>
    <property type="match status" value="1"/>
</dbReference>
<dbReference type="Pfam" id="PF01380">
    <property type="entry name" value="SIS"/>
    <property type="match status" value="1"/>
</dbReference>
<dbReference type="OrthoDB" id="3808596at2"/>
<dbReference type="SUPFAM" id="SSF53697">
    <property type="entry name" value="SIS domain"/>
    <property type="match status" value="1"/>
</dbReference>
<proteinExistence type="predicted"/>
<dbReference type="InterPro" id="IPR000281">
    <property type="entry name" value="HTH_RpiR"/>
</dbReference>
<evidence type="ECO:0000259" key="2">
    <source>
        <dbReference type="PROSITE" id="PS51464"/>
    </source>
</evidence>
<accession>A0A4R2QK13</accession>
<evidence type="ECO:0000313" key="3">
    <source>
        <dbReference type="EMBL" id="TCP47325.1"/>
    </source>
</evidence>
<dbReference type="InterPro" id="IPR009057">
    <property type="entry name" value="Homeodomain-like_sf"/>
</dbReference>
<feature type="domain" description="HTH rpiR-type" evidence="1">
    <location>
        <begin position="2"/>
        <end position="78"/>
    </location>
</feature>
<dbReference type="InterPro" id="IPR047640">
    <property type="entry name" value="RpiR-like"/>
</dbReference>
<name>A0A4R2QK13_9PSEU</name>
<protein>
    <submittedName>
        <fullName evidence="3">RpiR family transcriptional regulator</fullName>
    </submittedName>
</protein>
<comment type="caution">
    <text evidence="3">The sequence shown here is derived from an EMBL/GenBank/DDBJ whole genome shotgun (WGS) entry which is preliminary data.</text>
</comment>
<dbReference type="Proteomes" id="UP000294911">
    <property type="component" value="Unassembled WGS sequence"/>
</dbReference>
<keyword evidence="4" id="KW-1185">Reference proteome</keyword>
<dbReference type="AlphaFoldDB" id="A0A4R2QK13"/>
<dbReference type="InterPro" id="IPR036388">
    <property type="entry name" value="WH-like_DNA-bd_sf"/>
</dbReference>
<reference evidence="3 4" key="1">
    <citation type="submission" date="2019-03" db="EMBL/GenBank/DDBJ databases">
        <title>Genomic Encyclopedia of Type Strains, Phase IV (KMG-IV): sequencing the most valuable type-strain genomes for metagenomic binning, comparative biology and taxonomic classification.</title>
        <authorList>
            <person name="Goeker M."/>
        </authorList>
    </citation>
    <scope>NUCLEOTIDE SEQUENCE [LARGE SCALE GENOMIC DNA]</scope>
    <source>
        <strain evidence="3 4">DSM 45765</strain>
    </source>
</reference>
<evidence type="ECO:0000313" key="4">
    <source>
        <dbReference type="Proteomes" id="UP000294911"/>
    </source>
</evidence>
<organism evidence="3 4">
    <name type="scientific">Tamaricihabitans halophyticus</name>
    <dbReference type="NCBI Taxonomy" id="1262583"/>
    <lineage>
        <taxon>Bacteria</taxon>
        <taxon>Bacillati</taxon>
        <taxon>Actinomycetota</taxon>
        <taxon>Actinomycetes</taxon>
        <taxon>Pseudonocardiales</taxon>
        <taxon>Pseudonocardiaceae</taxon>
        <taxon>Tamaricihabitans</taxon>
    </lineage>
</organism>
<dbReference type="PROSITE" id="PS51071">
    <property type="entry name" value="HTH_RPIR"/>
    <property type="match status" value="1"/>
</dbReference>
<evidence type="ECO:0000259" key="1">
    <source>
        <dbReference type="PROSITE" id="PS51071"/>
    </source>
</evidence>
<gene>
    <name evidence="3" type="ORF">EV191_112121</name>
</gene>
<dbReference type="Gene3D" id="3.40.50.10490">
    <property type="entry name" value="Glucose-6-phosphate isomerase like protein, domain 1"/>
    <property type="match status" value="1"/>
</dbReference>
<dbReference type="InterPro" id="IPR001347">
    <property type="entry name" value="SIS_dom"/>
</dbReference>
<dbReference type="GO" id="GO:0003677">
    <property type="term" value="F:DNA binding"/>
    <property type="evidence" value="ECO:0007669"/>
    <property type="project" value="InterPro"/>
</dbReference>
<dbReference type="PROSITE" id="PS51464">
    <property type="entry name" value="SIS"/>
    <property type="match status" value="1"/>
</dbReference>
<dbReference type="GO" id="GO:0003700">
    <property type="term" value="F:DNA-binding transcription factor activity"/>
    <property type="evidence" value="ECO:0007669"/>
    <property type="project" value="InterPro"/>
</dbReference>
<dbReference type="Gene3D" id="1.10.10.10">
    <property type="entry name" value="Winged helix-like DNA-binding domain superfamily/Winged helix DNA-binding domain"/>
    <property type="match status" value="1"/>
</dbReference>
<dbReference type="GO" id="GO:0097367">
    <property type="term" value="F:carbohydrate derivative binding"/>
    <property type="evidence" value="ECO:0007669"/>
    <property type="project" value="InterPro"/>
</dbReference>
<sequence>MQTLSERVDAHWAELRQSERTVAQFLAQNRSSILFSSASQLAEEVGSSDATVVRTARALGYSGLPDLKRQVGIELTHGVAPTERLEETISRSANRPEGPVVSVIEDAEESHAQLKAAIDLAAIAAATELLLASPRVLTWGLGASGAAARYAGDRLSRVGLSASHLDRNGFQLANELVGLRENTCLLLFVPGRRHPDLKLLLHAAITAGAQSVLVTNSHGPDIRKQASHVIDLPHSTTGLTSEVLTEVLLVDILATTLLSRTPDAARESRRRLTEYRQFLDESKGL</sequence>
<dbReference type="EMBL" id="SLXQ01000012">
    <property type="protein sequence ID" value="TCP47325.1"/>
    <property type="molecule type" value="Genomic_DNA"/>
</dbReference>
<dbReference type="GO" id="GO:1901135">
    <property type="term" value="P:carbohydrate derivative metabolic process"/>
    <property type="evidence" value="ECO:0007669"/>
    <property type="project" value="InterPro"/>
</dbReference>
<dbReference type="RefSeq" id="WP_132879284.1">
    <property type="nucleotide sequence ID" value="NZ_SLXQ01000012.1"/>
</dbReference>
<dbReference type="InterPro" id="IPR046348">
    <property type="entry name" value="SIS_dom_sf"/>
</dbReference>